<feature type="binding site" evidence="7">
    <location>
        <begin position="22"/>
        <end position="25"/>
    </location>
    <ligand>
        <name>FMN</name>
        <dbReference type="ChEBI" id="CHEBI:58210"/>
    </ligand>
</feature>
<comment type="cofactor">
    <cofactor evidence="1 7">
        <name>FMN</name>
        <dbReference type="ChEBI" id="CHEBI:58210"/>
    </cofactor>
</comment>
<evidence type="ECO:0000256" key="4">
    <source>
        <dbReference type="ARBA" id="ARBA00022643"/>
    </source>
</evidence>
<dbReference type="RefSeq" id="WP_094883635.1">
    <property type="nucleotide sequence ID" value="NZ_NPMS01000001.1"/>
</dbReference>
<keyword evidence="6 7" id="KW-0560">Oxidoreductase</keyword>
<evidence type="ECO:0000259" key="8">
    <source>
        <dbReference type="Pfam" id="PF00724"/>
    </source>
</evidence>
<protein>
    <recommendedName>
        <fullName evidence="7">NADPH dehydrogenase</fullName>
        <ecNumber evidence="7">1.6.99.1</ecNumber>
    </recommendedName>
</protein>
<feature type="binding site" evidence="7">
    <location>
        <position position="59"/>
    </location>
    <ligand>
        <name>FMN</name>
        <dbReference type="ChEBI" id="CHEBI:58210"/>
    </ligand>
</feature>
<dbReference type="CDD" id="cd02932">
    <property type="entry name" value="OYE_YqiM_FMN"/>
    <property type="match status" value="1"/>
</dbReference>
<sequence>MAKLFTPIDFKGVTIKNRIVMSPMCMYSSIAEDGKITPFHLTHYTTRAVGQVGLVMTEATAVQKEGRISPQDLGIWSDDHISGLRQLNEQIHNNNAKSGIQLAHAGRKARLESMIYAPSAFPFDENSKKPQEMSINDINETIDAFKNAAVRSKESGFDIIEIHAAHGYLINEFLSPLSNQRKDEYGGSAENRYRFLHDIIEAVKNVWNGPLFVRISTNEYHEEGNTLEDILYFAEKMKEQDVDLIDCSSGGVVPASISVYPGYQVKRCETIRQETSIATGAVGLITTGIQAEEILQNNRADLVFLGRSLLKNPYWTKAAADELGYTIKAPTQYERGWK</sequence>
<dbReference type="AlphaFoldDB" id="A0A265NFI5"/>
<feature type="binding site" evidence="7">
    <location>
        <position position="214"/>
    </location>
    <ligand>
        <name>FMN</name>
        <dbReference type="ChEBI" id="CHEBI:58210"/>
    </ligand>
</feature>
<keyword evidence="2 7" id="KW-0216">Detoxification</keyword>
<comment type="similarity">
    <text evidence="7">Belongs to the NADH:flavin oxidoreductase/NADH oxidase family. NamA subfamily.</text>
</comment>
<comment type="catalytic activity">
    <reaction evidence="7">
        <text>A + NADPH + H(+) = AH2 + NADP(+)</text>
        <dbReference type="Rhea" id="RHEA:13149"/>
        <dbReference type="ChEBI" id="CHEBI:13193"/>
        <dbReference type="ChEBI" id="CHEBI:15378"/>
        <dbReference type="ChEBI" id="CHEBI:17499"/>
        <dbReference type="ChEBI" id="CHEBI:57783"/>
        <dbReference type="ChEBI" id="CHEBI:58349"/>
        <dbReference type="EC" id="1.6.99.1"/>
    </reaction>
</comment>
<keyword evidence="10" id="KW-1185">Reference proteome</keyword>
<dbReference type="EC" id="1.6.99.1" evidence="7"/>
<dbReference type="OrthoDB" id="9772736at2"/>
<dbReference type="InterPro" id="IPR013785">
    <property type="entry name" value="Aldolase_TIM"/>
</dbReference>
<dbReference type="GO" id="GO:0050661">
    <property type="term" value="F:NADP binding"/>
    <property type="evidence" value="ECO:0007669"/>
    <property type="project" value="UniProtKB-UniRule"/>
</dbReference>
<evidence type="ECO:0000313" key="10">
    <source>
        <dbReference type="Proteomes" id="UP000216498"/>
    </source>
</evidence>
<feature type="binding site" evidence="7">
    <location>
        <begin position="306"/>
        <end position="307"/>
    </location>
    <ligand>
        <name>FMN</name>
        <dbReference type="ChEBI" id="CHEBI:58210"/>
    </ligand>
</feature>
<name>A0A265NFI5_9BACI</name>
<dbReference type="Pfam" id="PF00724">
    <property type="entry name" value="Oxidored_FMN"/>
    <property type="match status" value="1"/>
</dbReference>
<evidence type="ECO:0000256" key="1">
    <source>
        <dbReference type="ARBA" id="ARBA00001917"/>
    </source>
</evidence>
<dbReference type="InterPro" id="IPR023663">
    <property type="entry name" value="NADPH_DH_bac"/>
</dbReference>
<keyword evidence="4 7" id="KW-0288">FMN</keyword>
<feature type="binding site" evidence="7">
    <location>
        <begin position="163"/>
        <end position="166"/>
    </location>
    <ligand>
        <name>substrate</name>
    </ligand>
</feature>
<dbReference type="InterPro" id="IPR044152">
    <property type="entry name" value="YqjM-like"/>
</dbReference>
<accession>A0A265NFI5</accession>
<evidence type="ECO:0000313" key="9">
    <source>
        <dbReference type="EMBL" id="OZU90036.1"/>
    </source>
</evidence>
<dbReference type="PANTHER" id="PTHR43303:SF4">
    <property type="entry name" value="NADPH DEHYDROGENASE C23G7.10C-RELATED"/>
    <property type="match status" value="1"/>
</dbReference>
<keyword evidence="5 7" id="KW-0521">NADP</keyword>
<dbReference type="GO" id="GO:0010181">
    <property type="term" value="F:FMN binding"/>
    <property type="evidence" value="ECO:0007669"/>
    <property type="project" value="UniProtKB-UniRule"/>
</dbReference>
<dbReference type="SUPFAM" id="SSF51395">
    <property type="entry name" value="FMN-linked oxidoreductases"/>
    <property type="match status" value="1"/>
</dbReference>
<dbReference type="Proteomes" id="UP000216498">
    <property type="component" value="Unassembled WGS sequence"/>
</dbReference>
<proteinExistence type="inferred from homology"/>
<dbReference type="NCBIfam" id="NF010047">
    <property type="entry name" value="PRK13523.1"/>
    <property type="match status" value="1"/>
</dbReference>
<reference evidence="9 10" key="1">
    <citation type="submission" date="2017-08" db="EMBL/GenBank/DDBJ databases">
        <title>Virgibacillus indicus sp. nov. and Virgibacillus profoundi sp. nov, two moderately halophilic bacteria isolated from marine sediment by using the Microfluidic Streak Plate.</title>
        <authorList>
            <person name="Xu B."/>
            <person name="Hu B."/>
            <person name="Wang J."/>
            <person name="Zhu Y."/>
            <person name="Huang L."/>
            <person name="Du W."/>
            <person name="Huang Y."/>
        </authorList>
    </citation>
    <scope>NUCLEOTIDE SEQUENCE [LARGE SCALE GENOMIC DNA]</scope>
    <source>
        <strain evidence="9 10">IO3-P2-C2</strain>
    </source>
</reference>
<feature type="binding site" evidence="7">
    <location>
        <position position="101"/>
    </location>
    <ligand>
        <name>FMN</name>
        <dbReference type="ChEBI" id="CHEBI:58210"/>
    </ligand>
</feature>
<dbReference type="GO" id="GO:0009636">
    <property type="term" value="P:response to toxic substance"/>
    <property type="evidence" value="ECO:0007669"/>
    <property type="project" value="UniProtKB-KW"/>
</dbReference>
<dbReference type="Gene3D" id="3.20.20.70">
    <property type="entry name" value="Aldolase class I"/>
    <property type="match status" value="1"/>
</dbReference>
<dbReference type="EMBL" id="NPMS01000001">
    <property type="protein sequence ID" value="OZU90036.1"/>
    <property type="molecule type" value="Genomic_DNA"/>
</dbReference>
<organism evidence="9 10">
    <name type="scientific">Virgibacillus indicus</name>
    <dbReference type="NCBI Taxonomy" id="2024554"/>
    <lineage>
        <taxon>Bacteria</taxon>
        <taxon>Bacillati</taxon>
        <taxon>Bacillota</taxon>
        <taxon>Bacilli</taxon>
        <taxon>Bacillales</taxon>
        <taxon>Bacillaceae</taxon>
        <taxon>Virgibacillus</taxon>
    </lineage>
</organism>
<evidence type="ECO:0000256" key="3">
    <source>
        <dbReference type="ARBA" id="ARBA00022630"/>
    </source>
</evidence>
<keyword evidence="3 7" id="KW-0285">Flavoprotein</keyword>
<dbReference type="GO" id="GO:0003959">
    <property type="term" value="F:NADPH dehydrogenase activity"/>
    <property type="evidence" value="ECO:0007669"/>
    <property type="project" value="UniProtKB-UniRule"/>
</dbReference>
<comment type="subunit">
    <text evidence="7">Homotetramer.</text>
</comment>
<dbReference type="HAMAP" id="MF_01614">
    <property type="entry name" value="NamA"/>
    <property type="match status" value="1"/>
</dbReference>
<feature type="binding site" evidence="7">
    <location>
        <position position="27"/>
    </location>
    <ligand>
        <name>substrate</name>
    </ligand>
</feature>
<evidence type="ECO:0000256" key="6">
    <source>
        <dbReference type="ARBA" id="ARBA00023002"/>
    </source>
</evidence>
<gene>
    <name evidence="7" type="primary">namA</name>
    <name evidence="9" type="ORF">CIL03_02550</name>
</gene>
<dbReference type="InterPro" id="IPR001155">
    <property type="entry name" value="OxRdtase_FMN_N"/>
</dbReference>
<feature type="domain" description="NADH:flavin oxidoreductase/NADH oxidase N-terminal" evidence="8">
    <location>
        <begin position="3"/>
        <end position="322"/>
    </location>
</feature>
<dbReference type="PANTHER" id="PTHR43303">
    <property type="entry name" value="NADPH DEHYDROGENASE C23G7.10C-RELATED"/>
    <property type="match status" value="1"/>
</dbReference>
<comment type="function">
    <text evidence="7">Catalyzes the reduction of the double bond of an array of alpha,beta-unsaturated aldehydes and ketones. It also reduces the nitro group of nitroester and nitroaromatic compounds. It could have a role in detoxification processes.</text>
</comment>
<comment type="caution">
    <text evidence="9">The sequence shown here is derived from an EMBL/GenBank/DDBJ whole genome shotgun (WGS) entry which is preliminary data.</text>
</comment>
<evidence type="ECO:0000256" key="7">
    <source>
        <dbReference type="HAMAP-Rule" id="MF_01614"/>
    </source>
</evidence>
<evidence type="ECO:0000256" key="2">
    <source>
        <dbReference type="ARBA" id="ARBA00022575"/>
    </source>
</evidence>
<evidence type="ECO:0000256" key="5">
    <source>
        <dbReference type="ARBA" id="ARBA00022857"/>
    </source>
</evidence>